<dbReference type="OrthoDB" id="6329284at2759"/>
<accession>A0A3N4LEV9</accession>
<keyword evidence="3" id="KW-1185">Reference proteome</keyword>
<organism evidence="2 3">
    <name type="scientific">Terfezia boudieri ATCC MYA-4762</name>
    <dbReference type="NCBI Taxonomy" id="1051890"/>
    <lineage>
        <taxon>Eukaryota</taxon>
        <taxon>Fungi</taxon>
        <taxon>Dikarya</taxon>
        <taxon>Ascomycota</taxon>
        <taxon>Pezizomycotina</taxon>
        <taxon>Pezizomycetes</taxon>
        <taxon>Pezizales</taxon>
        <taxon>Pezizaceae</taxon>
        <taxon>Terfezia</taxon>
    </lineage>
</organism>
<dbReference type="SUPFAM" id="SSF51316">
    <property type="entry name" value="Mss4-like"/>
    <property type="match status" value="1"/>
</dbReference>
<feature type="region of interest" description="Disordered" evidence="1">
    <location>
        <begin position="80"/>
        <end position="108"/>
    </location>
</feature>
<feature type="compositionally biased region" description="Low complexity" evidence="1">
    <location>
        <begin position="282"/>
        <end position="293"/>
    </location>
</feature>
<evidence type="ECO:0000256" key="1">
    <source>
        <dbReference type="SAM" id="MobiDB-lite"/>
    </source>
</evidence>
<protein>
    <recommendedName>
        <fullName evidence="4">CENP-V/GFA domain-containing protein</fullName>
    </recommendedName>
</protein>
<feature type="region of interest" description="Disordered" evidence="1">
    <location>
        <begin position="214"/>
        <end position="296"/>
    </location>
</feature>
<gene>
    <name evidence="2" type="ORF">L211DRAFT_870098</name>
</gene>
<name>A0A3N4LEV9_9PEZI</name>
<dbReference type="InParanoid" id="A0A3N4LEV9"/>
<dbReference type="EMBL" id="ML121561">
    <property type="protein sequence ID" value="RPB21256.1"/>
    <property type="molecule type" value="Genomic_DNA"/>
</dbReference>
<evidence type="ECO:0000313" key="3">
    <source>
        <dbReference type="Proteomes" id="UP000267821"/>
    </source>
</evidence>
<dbReference type="InterPro" id="IPR011057">
    <property type="entry name" value="Mss4-like_sf"/>
</dbReference>
<dbReference type="Proteomes" id="UP000267821">
    <property type="component" value="Unassembled WGS sequence"/>
</dbReference>
<reference evidence="2 3" key="1">
    <citation type="journal article" date="2018" name="Nat. Ecol. Evol.">
        <title>Pezizomycetes genomes reveal the molecular basis of ectomycorrhizal truffle lifestyle.</title>
        <authorList>
            <person name="Murat C."/>
            <person name="Payen T."/>
            <person name="Noel B."/>
            <person name="Kuo A."/>
            <person name="Morin E."/>
            <person name="Chen J."/>
            <person name="Kohler A."/>
            <person name="Krizsan K."/>
            <person name="Balestrini R."/>
            <person name="Da Silva C."/>
            <person name="Montanini B."/>
            <person name="Hainaut M."/>
            <person name="Levati E."/>
            <person name="Barry K.W."/>
            <person name="Belfiori B."/>
            <person name="Cichocki N."/>
            <person name="Clum A."/>
            <person name="Dockter R.B."/>
            <person name="Fauchery L."/>
            <person name="Guy J."/>
            <person name="Iotti M."/>
            <person name="Le Tacon F."/>
            <person name="Lindquist E.A."/>
            <person name="Lipzen A."/>
            <person name="Malagnac F."/>
            <person name="Mello A."/>
            <person name="Molinier V."/>
            <person name="Miyauchi S."/>
            <person name="Poulain J."/>
            <person name="Riccioni C."/>
            <person name="Rubini A."/>
            <person name="Sitrit Y."/>
            <person name="Splivallo R."/>
            <person name="Traeger S."/>
            <person name="Wang M."/>
            <person name="Zifcakova L."/>
            <person name="Wipf D."/>
            <person name="Zambonelli A."/>
            <person name="Paolocci F."/>
            <person name="Nowrousian M."/>
            <person name="Ottonello S."/>
            <person name="Baldrian P."/>
            <person name="Spatafora J.W."/>
            <person name="Henrissat B."/>
            <person name="Nagy L.G."/>
            <person name="Aury J.M."/>
            <person name="Wincker P."/>
            <person name="Grigoriev I.V."/>
            <person name="Bonfante P."/>
            <person name="Martin F.M."/>
        </authorList>
    </citation>
    <scope>NUCLEOTIDE SEQUENCE [LARGE SCALE GENOMIC DNA]</scope>
    <source>
        <strain evidence="2 3">ATCC MYA-4762</strain>
    </source>
</reference>
<sequence length="417" mass="44152">MTPSAEEFDTIDGGCQCSLVRYRVTLPRTGPKLPENGKQYPYANHCNCLTCGKSYSTLTHTTLNIPVSCIQFATRVPYSPQSPTQSTLSRTPSIHTTELPPSYAASSIGSSLGRRLSTSSTASTSFSSTIASITSASSASTRATWISSSSTSSRPIPPHRGISLIEVDIPGGCCTSTTTPSLTAVAAPTSLPQTTLPQLRPAFYSPLAAEARRNSRGAASRSASLRATPELVSTSQVDPYFRSPGSSVSAGKKPAGPPTLGESINPLAAVTPHVHNVKKKPQPSSSSPSTSPPFYSVFPRLQQQPGVYVTPTLTIPWPYKEFPLSDDVHRGFCGYCGGGLLVRPARITEENGIIELAAGSLDYPEQVLGQAGILDSNITTCSNWNGAEERLRLLKEWGVCLGQGRKEEEGPCPASSC</sequence>
<feature type="compositionally biased region" description="Polar residues" evidence="1">
    <location>
        <begin position="80"/>
        <end position="96"/>
    </location>
</feature>
<evidence type="ECO:0008006" key="4">
    <source>
        <dbReference type="Google" id="ProtNLM"/>
    </source>
</evidence>
<feature type="compositionally biased region" description="Low complexity" evidence="1">
    <location>
        <begin position="216"/>
        <end position="227"/>
    </location>
</feature>
<proteinExistence type="predicted"/>
<evidence type="ECO:0000313" key="2">
    <source>
        <dbReference type="EMBL" id="RPB21256.1"/>
    </source>
</evidence>
<dbReference type="AlphaFoldDB" id="A0A3N4LEV9"/>